<keyword evidence="1" id="KW-0175">Coiled coil</keyword>
<feature type="coiled-coil region" evidence="1">
    <location>
        <begin position="27"/>
        <end position="54"/>
    </location>
</feature>
<organism evidence="2 3">
    <name type="scientific">Streptococcus didelphis</name>
    <dbReference type="NCBI Taxonomy" id="102886"/>
    <lineage>
        <taxon>Bacteria</taxon>
        <taxon>Bacillati</taxon>
        <taxon>Bacillota</taxon>
        <taxon>Bacilli</taxon>
        <taxon>Lactobacillales</taxon>
        <taxon>Streptococcaceae</taxon>
        <taxon>Streptococcus</taxon>
    </lineage>
</organism>
<accession>A0ABY9LGB5</accession>
<dbReference type="EMBL" id="CP110509">
    <property type="protein sequence ID" value="WMB27931.1"/>
    <property type="molecule type" value="Genomic_DNA"/>
</dbReference>
<evidence type="ECO:0000256" key="1">
    <source>
        <dbReference type="SAM" id="Coils"/>
    </source>
</evidence>
<evidence type="ECO:0008006" key="4">
    <source>
        <dbReference type="Google" id="ProtNLM"/>
    </source>
</evidence>
<keyword evidence="3" id="KW-1185">Reference proteome</keyword>
<evidence type="ECO:0000313" key="2">
    <source>
        <dbReference type="EMBL" id="WMB27931.1"/>
    </source>
</evidence>
<dbReference type="Proteomes" id="UP001238096">
    <property type="component" value="Chromosome"/>
</dbReference>
<proteinExistence type="predicted"/>
<gene>
    <name evidence="2" type="ORF">N1496_07900</name>
</gene>
<dbReference type="RefSeq" id="WP_245537487.1">
    <property type="nucleotide sequence ID" value="NZ_CP110509.1"/>
</dbReference>
<reference evidence="3" key="1">
    <citation type="submission" date="2022-10" db="EMBL/GenBank/DDBJ databases">
        <title>Streptococcus didelphis as causative of fatal infections in opossums (Didelphis albiventris).</title>
        <authorList>
            <person name="Breyer G.M."/>
            <person name="Da Silva M.E.R.J."/>
            <person name="Siqueira F.M."/>
        </authorList>
    </citation>
    <scope>NUCLEOTIDE SEQUENCE [LARGE SCALE GENOMIC DNA]</scope>
    <source>
        <strain evidence="3">LBVP101/21</strain>
    </source>
</reference>
<protein>
    <recommendedName>
        <fullName evidence="4">Transposase</fullName>
    </recommendedName>
</protein>
<name>A0ABY9LGB5_9STRE</name>
<evidence type="ECO:0000313" key="3">
    <source>
        <dbReference type="Proteomes" id="UP001238096"/>
    </source>
</evidence>
<sequence length="58" mass="6580">MGDVREEVAKFLSQMEAQQKLLISTMLAIYGDRLESLARESRHLQEELEKKGGKDGKS</sequence>